<evidence type="ECO:0000259" key="3">
    <source>
        <dbReference type="PROSITE" id="PS50887"/>
    </source>
</evidence>
<dbReference type="SUPFAM" id="SSF55073">
    <property type="entry name" value="Nucleotide cyclase"/>
    <property type="match status" value="1"/>
</dbReference>
<dbReference type="OrthoDB" id="9814202at2"/>
<dbReference type="InterPro" id="IPR029787">
    <property type="entry name" value="Nucleotide_cyclase"/>
</dbReference>
<dbReference type="KEGG" id="rcp:RCAP_rcc00783"/>
<dbReference type="AlphaFoldDB" id="D5APH6"/>
<keyword evidence="4" id="KW-0378">Hydrolase</keyword>
<dbReference type="InterPro" id="IPR035965">
    <property type="entry name" value="PAS-like_dom_sf"/>
</dbReference>
<dbReference type="Proteomes" id="UP000002361">
    <property type="component" value="Chromosome"/>
</dbReference>
<dbReference type="NCBIfam" id="TIGR00254">
    <property type="entry name" value="GGDEF"/>
    <property type="match status" value="1"/>
</dbReference>
<dbReference type="InterPro" id="IPR000160">
    <property type="entry name" value="GGDEF_dom"/>
</dbReference>
<sequence length="904" mass="97070">MSSSPGRIDADLAGGFGHDLVTLTELQFRQVEGALTAAGLDEAVLLGFNRLRLGVVEQAAALGQLIEEGARQQADLEAMHRLLRDAPVPILSIDATLGLHYSNEAARRFLGESFEQNGGAALRRSLTRPQIGRLSAALARAGDPAAPAAADLTLVFALAPGQTRRAQAALLRARKPQPETPGRWWLLLLPDPGSAPETSPGTDPALAHAGADLRRLLLDAFPDPVSVTDADGRVCLVNRAFLRANGRSEAEVIGQLPQDFLPLIEALHAAQLDARVRRTQSGITLEQTRLRPADSLAPPSRTVSAGGWERLRTEKMPLFDDFGAVVGVVTRSHDVTEEVRARELAEMVFDQSSEAIVLTDPDLRILRANAAFEQVAGFGQARLLGRLLEGLLVAMAAPGPGPATETSAPQDGWLAELRARGLWRGEAVLRSSEGKSMICWSRITRLADASGRVLGHVAMFSDLTPLRQAQADNLRLANYDLLTGLPNRTLLGERIDGWIERAGHGGRGFAVLFIDLDQFKSVNDTLGHETGDMLLSAVAQRLRIGAGADHFIARIGGDEFVLLLRDTGAEAAQRQALALLEALALPIDLPGLHQYRPAATVGIACFGAHGDSRDVLLRNADLAMYAGKMSRRTVMLYEPQMGVEAARELDLRHALAGAVERGEMVLQFQPLFGLHDRGLRGCEALIRWNRPGRGLITPGDFLPVAQRAGLMPALDRWVFGEATRTLCRWRKSGRVGADWLMSINQTAADLAAPDWAEALTGCAGCACDCTGLQIELTEDQLADRVPGAVEALGRLRARGLRLAIDDFGAGYSCLAYLARLPVSMLKIDAHFVRGIEADRNARLIVEAITGLARRFGYATLAEGIETEAEAATLAAMGCDMGQGFLLAPPLSAAAFEARFLGPPL</sequence>
<dbReference type="RefSeq" id="WP_013066527.1">
    <property type="nucleotide sequence ID" value="NC_014034.1"/>
</dbReference>
<dbReference type="EC" id="3.1.4.-" evidence="4"/>
<accession>D5APH6</accession>
<dbReference type="InterPro" id="IPR001633">
    <property type="entry name" value="EAL_dom"/>
</dbReference>
<protein>
    <submittedName>
        <fullName evidence="4">Diguanylate cyclase/phosphodiesterase with PAS/PAC sensor</fullName>
        <ecNumber evidence="4">3.1.4.-</ecNumber>
    </submittedName>
</protein>
<dbReference type="STRING" id="272942.RCAP_rcc00783"/>
<feature type="domain" description="EAL" evidence="2">
    <location>
        <begin position="648"/>
        <end position="903"/>
    </location>
</feature>
<dbReference type="PROSITE" id="PS50887">
    <property type="entry name" value="GGDEF"/>
    <property type="match status" value="1"/>
</dbReference>
<dbReference type="GO" id="GO:0016787">
    <property type="term" value="F:hydrolase activity"/>
    <property type="evidence" value="ECO:0007669"/>
    <property type="project" value="UniProtKB-KW"/>
</dbReference>
<dbReference type="Pfam" id="PF08448">
    <property type="entry name" value="PAS_4"/>
    <property type="match status" value="2"/>
</dbReference>
<dbReference type="NCBIfam" id="TIGR00229">
    <property type="entry name" value="sensory_box"/>
    <property type="match status" value="1"/>
</dbReference>
<dbReference type="CDD" id="cd01949">
    <property type="entry name" value="GGDEF"/>
    <property type="match status" value="1"/>
</dbReference>
<dbReference type="CDD" id="cd01948">
    <property type="entry name" value="EAL"/>
    <property type="match status" value="1"/>
</dbReference>
<dbReference type="InterPro" id="IPR000014">
    <property type="entry name" value="PAS"/>
</dbReference>
<dbReference type="InterPro" id="IPR043128">
    <property type="entry name" value="Rev_trsase/Diguanyl_cyclase"/>
</dbReference>
<dbReference type="CDD" id="cd00130">
    <property type="entry name" value="PAS"/>
    <property type="match status" value="1"/>
</dbReference>
<feature type="domain" description="PAS" evidence="1">
    <location>
        <begin position="210"/>
        <end position="255"/>
    </location>
</feature>
<dbReference type="PROSITE" id="PS50112">
    <property type="entry name" value="PAS"/>
    <property type="match status" value="2"/>
</dbReference>
<dbReference type="PANTHER" id="PTHR44757">
    <property type="entry name" value="DIGUANYLATE CYCLASE DGCP"/>
    <property type="match status" value="1"/>
</dbReference>
<dbReference type="Gene3D" id="3.20.20.450">
    <property type="entry name" value="EAL domain"/>
    <property type="match status" value="1"/>
</dbReference>
<feature type="domain" description="GGDEF" evidence="3">
    <location>
        <begin position="507"/>
        <end position="639"/>
    </location>
</feature>
<dbReference type="HOGENOM" id="CLU_000445_70_20_5"/>
<evidence type="ECO:0000259" key="2">
    <source>
        <dbReference type="PROSITE" id="PS50883"/>
    </source>
</evidence>
<evidence type="ECO:0000259" key="1">
    <source>
        <dbReference type="PROSITE" id="PS50112"/>
    </source>
</evidence>
<evidence type="ECO:0000313" key="4">
    <source>
        <dbReference type="EMBL" id="ADE84548.1"/>
    </source>
</evidence>
<dbReference type="Gene3D" id="3.30.70.270">
    <property type="match status" value="1"/>
</dbReference>
<reference key="1">
    <citation type="submission" date="2008-12" db="EMBL/GenBank/DDBJ databases">
        <title>Complete genome sequence of Rhodobacter capsulatus SB1003.</title>
        <authorList>
            <person name="Strnad H."/>
            <person name="Lapidus A."/>
            <person name="Vlcek C."/>
            <person name="Ulbrich P."/>
            <person name="Paces J."/>
            <person name="Maltsev N."/>
            <person name="Kumar V."/>
            <person name="Kogan Y."/>
            <person name="Milgram A."/>
            <person name="Rebrekov D."/>
            <person name="Mazur M."/>
            <person name="Cox R."/>
            <person name="Kyrpides N."/>
            <person name="Kolar M."/>
            <person name="Sachova J."/>
            <person name="Ridl J."/>
            <person name="Ivanova N."/>
            <person name="Kapatral V."/>
            <person name="Los T."/>
            <person name="Lykidis A."/>
            <person name="Mikhailova N."/>
            <person name="Reznik G."/>
            <person name="Vasieva O."/>
            <person name="Fonstein M."/>
            <person name="Paces V."/>
            <person name="Haselkorn R."/>
        </authorList>
    </citation>
    <scope>NUCLEOTIDE SEQUENCE</scope>
    <source>
        <strain>SB1003</strain>
    </source>
</reference>
<dbReference type="Gene3D" id="3.30.450.20">
    <property type="entry name" value="PAS domain"/>
    <property type="match status" value="2"/>
</dbReference>
<dbReference type="SUPFAM" id="SSF141868">
    <property type="entry name" value="EAL domain-like"/>
    <property type="match status" value="1"/>
</dbReference>
<gene>
    <name evidence="4" type="ordered locus">RCAP_rcc00783</name>
</gene>
<evidence type="ECO:0000313" key="5">
    <source>
        <dbReference type="Proteomes" id="UP000002361"/>
    </source>
</evidence>
<keyword evidence="5" id="KW-1185">Reference proteome</keyword>
<dbReference type="GeneID" id="31489725"/>
<dbReference type="PANTHER" id="PTHR44757:SF2">
    <property type="entry name" value="BIOFILM ARCHITECTURE MAINTENANCE PROTEIN MBAA"/>
    <property type="match status" value="1"/>
</dbReference>
<dbReference type="Pfam" id="PF00990">
    <property type="entry name" value="GGDEF"/>
    <property type="match status" value="1"/>
</dbReference>
<feature type="domain" description="PAS" evidence="1">
    <location>
        <begin position="341"/>
        <end position="386"/>
    </location>
</feature>
<dbReference type="InterPro" id="IPR035919">
    <property type="entry name" value="EAL_sf"/>
</dbReference>
<dbReference type="Pfam" id="PF00563">
    <property type="entry name" value="EAL"/>
    <property type="match status" value="1"/>
</dbReference>
<dbReference type="PROSITE" id="PS50883">
    <property type="entry name" value="EAL"/>
    <property type="match status" value="1"/>
</dbReference>
<name>D5APH6_RHOCB</name>
<dbReference type="SUPFAM" id="SSF55785">
    <property type="entry name" value="PYP-like sensor domain (PAS domain)"/>
    <property type="match status" value="2"/>
</dbReference>
<proteinExistence type="predicted"/>
<dbReference type="InterPro" id="IPR013656">
    <property type="entry name" value="PAS_4"/>
</dbReference>
<dbReference type="InterPro" id="IPR052155">
    <property type="entry name" value="Biofilm_reg_signaling"/>
</dbReference>
<dbReference type="eggNOG" id="COG5001">
    <property type="taxonomic scope" value="Bacteria"/>
</dbReference>
<dbReference type="SMART" id="SM00267">
    <property type="entry name" value="GGDEF"/>
    <property type="match status" value="1"/>
</dbReference>
<organism evidence="4 5">
    <name type="scientific">Rhodobacter capsulatus (strain ATCC BAA-309 / NBRC 16581 / SB1003)</name>
    <dbReference type="NCBI Taxonomy" id="272942"/>
    <lineage>
        <taxon>Bacteria</taxon>
        <taxon>Pseudomonadati</taxon>
        <taxon>Pseudomonadota</taxon>
        <taxon>Alphaproteobacteria</taxon>
        <taxon>Rhodobacterales</taxon>
        <taxon>Rhodobacter group</taxon>
        <taxon>Rhodobacter</taxon>
    </lineage>
</organism>
<dbReference type="SMART" id="SM00052">
    <property type="entry name" value="EAL"/>
    <property type="match status" value="1"/>
</dbReference>
<dbReference type="SMART" id="SM00091">
    <property type="entry name" value="PAS"/>
    <property type="match status" value="3"/>
</dbReference>
<reference evidence="4 5" key="2">
    <citation type="journal article" date="2010" name="J. Bacteriol.">
        <title>Complete genome sequence of the photosynthetic purple nonsulfur bacterium Rhodobacter capsulatus SB 1003.</title>
        <authorList>
            <person name="Strnad H."/>
            <person name="Lapidus A."/>
            <person name="Paces J."/>
            <person name="Ulbrich P."/>
            <person name="Vlcek C."/>
            <person name="Paces V."/>
            <person name="Haselkorn R."/>
        </authorList>
    </citation>
    <scope>NUCLEOTIDE SEQUENCE [LARGE SCALE GENOMIC DNA]</scope>
    <source>
        <strain evidence="5">ATCC BAA-309 / NBRC 16581 / SB1003</strain>
    </source>
</reference>
<dbReference type="EMBL" id="CP001312">
    <property type="protein sequence ID" value="ADE84548.1"/>
    <property type="molecule type" value="Genomic_DNA"/>
</dbReference>